<feature type="chain" id="PRO_5007654891" evidence="1">
    <location>
        <begin position="35"/>
        <end position="373"/>
    </location>
</feature>
<reference evidence="3" key="2">
    <citation type="submission" date="2011-03" db="EMBL/GenBank/DDBJ databases">
        <authorList>
            <person name="Aslett M."/>
        </authorList>
    </citation>
    <scope>NUCLEOTIDE SEQUENCE</scope>
    <source>
        <strain evidence="3">Liverpool</strain>
    </source>
</reference>
<sequence length="373" mass="38560">MAETGVVRRPWRMAGAPFVVFVALMSSTLQEVQGQAEAAPPNTCSNQTLAKGISVSVDQNKKAVSFVCGADLSQVLPSPEEEGTATECYTKNNLSGEKTLVELFGPETQATVSPPTAGSSQQPSTVALTLGKLPERTTIIYFACTAATGVPGGGVPGGVPGAVPGKIGAVTATNAVENKCVVTVTVPADPAANITPTSYHLETFDPFFLLIGGRVCHCTRGCYSPMSAACTVAKQNMDLEITSESKSVSFQCDTNIDRLNPENTADLIFDESCQKSVNLAAMLPSAKLATSTSGYTLSVEELPETAATFCYKCSAAAAERNEVPEEGSNACNVKIHVSAADLDSAASSVATTGSVPLLTSGLAISFLVLPAVF</sequence>
<dbReference type="InterPro" id="IPR036755">
    <property type="entry name" value="SRS_dom_sf"/>
</dbReference>
<dbReference type="VEuPathDB" id="ToxoDB:NCLIV_069790"/>
<evidence type="ECO:0000259" key="2">
    <source>
        <dbReference type="Pfam" id="PF04092"/>
    </source>
</evidence>
<organism>
    <name type="scientific">Neospora caninum (strain Liverpool)</name>
    <dbReference type="NCBI Taxonomy" id="572307"/>
    <lineage>
        <taxon>Eukaryota</taxon>
        <taxon>Sar</taxon>
        <taxon>Alveolata</taxon>
        <taxon>Apicomplexa</taxon>
        <taxon>Conoidasida</taxon>
        <taxon>Coccidia</taxon>
        <taxon>Eucoccidiorida</taxon>
        <taxon>Eimeriorina</taxon>
        <taxon>Sarcocystidae</taxon>
        <taxon>Neospora</taxon>
    </lineage>
</organism>
<reference evidence="3" key="1">
    <citation type="submission" date="2011-03" db="EMBL/GenBank/DDBJ databases">
        <title>Comparative genomics and transcriptomics of Neospora caninum and Toxoplasma gondii.</title>
        <authorList>
            <person name="Reid A.J."/>
            <person name="Sohal A."/>
            <person name="Harris D."/>
            <person name="Quail M."/>
            <person name="Sanders M."/>
            <person name="Berriman M."/>
            <person name="Wastling J.M."/>
            <person name="Pain A."/>
        </authorList>
    </citation>
    <scope>NUCLEOTIDE SEQUENCE</scope>
    <source>
        <strain evidence="3">Liverpool</strain>
    </source>
</reference>
<evidence type="ECO:0000313" key="4">
    <source>
        <dbReference type="EMBL" id="CEL71330.1"/>
    </source>
</evidence>
<feature type="domain" description="SRS" evidence="2">
    <location>
        <begin position="230"/>
        <end position="337"/>
    </location>
</feature>
<dbReference type="AlphaFoldDB" id="F0JB63"/>
<feature type="domain" description="SRS" evidence="2">
    <location>
        <begin position="43"/>
        <end position="186"/>
    </location>
</feature>
<name>F0JB63_NEOCL</name>
<accession>F0JB63</accession>
<protein>
    <submittedName>
        <fullName evidence="3">SRS domain-containing protein</fullName>
    </submittedName>
</protein>
<proteinExistence type="predicted"/>
<gene>
    <name evidence="4" type="ORF">BN1204_069790</name>
    <name evidence="3" type="ORF">NCLIV_069790</name>
</gene>
<keyword evidence="1" id="KW-0732">Signal</keyword>
<feature type="signal peptide" evidence="1">
    <location>
        <begin position="1"/>
        <end position="34"/>
    </location>
</feature>
<evidence type="ECO:0000313" key="3">
    <source>
        <dbReference type="EMBL" id="CCA30084.1"/>
    </source>
</evidence>
<dbReference type="InterPro" id="IPR007226">
    <property type="entry name" value="SRS_dom"/>
</dbReference>
<dbReference type="GO" id="GO:0016020">
    <property type="term" value="C:membrane"/>
    <property type="evidence" value="ECO:0007669"/>
    <property type="project" value="InterPro"/>
</dbReference>
<evidence type="ECO:0000256" key="1">
    <source>
        <dbReference type="SAM" id="SignalP"/>
    </source>
</evidence>
<dbReference type="SUPFAM" id="SSF74877">
    <property type="entry name" value="Major surface antigen p30, SAG1"/>
    <property type="match status" value="2"/>
</dbReference>
<reference evidence="4" key="3">
    <citation type="journal article" date="2015" name="PLoS ONE">
        <title>Comprehensive Evaluation of Toxoplasma gondii VEG and Neospora caninum LIV Genomes with Tachyzoite Stage Transcriptome and Proteome Defines Novel Transcript Features.</title>
        <authorList>
            <person name="Ramaprasad A."/>
            <person name="Mourier T."/>
            <person name="Naeem R."/>
            <person name="Malas T.B."/>
            <person name="Moussa E."/>
            <person name="Panigrahi A."/>
            <person name="Vermont S.J."/>
            <person name="Otto T.D."/>
            <person name="Wastling J."/>
            <person name="Pain A."/>
        </authorList>
    </citation>
    <scope>NUCLEOTIDE SEQUENCE</scope>
    <source>
        <strain evidence="4">Liverpool</strain>
    </source>
</reference>
<dbReference type="EMBL" id="LN714488">
    <property type="protein sequence ID" value="CEL71330.1"/>
    <property type="molecule type" value="Genomic_DNA"/>
</dbReference>
<dbReference type="Pfam" id="PF04092">
    <property type="entry name" value="SAG"/>
    <property type="match status" value="2"/>
</dbReference>
<dbReference type="EMBL" id="CADU01000320">
    <property type="protein sequence ID" value="CCA30084.1"/>
    <property type="molecule type" value="Genomic_DNA"/>
</dbReference>
<dbReference type="Gene3D" id="2.60.40.1320">
    <property type="entry name" value="SRS domain"/>
    <property type="match status" value="2"/>
</dbReference>